<gene>
    <name evidence="2" type="ORF">FKW44_024129</name>
</gene>
<sequence>MEPGSHVQEGSGVLQGEHASFWPSSSPDVTLWTLLSKASWRARPTKPQTPVVEALKALSPRSGTTCRRTSSRPAVPPFVHILKPSSGIMGDTLNKL</sequence>
<reference evidence="3" key="1">
    <citation type="submission" date="2021-01" db="EMBL/GenBank/DDBJ databases">
        <title>Caligus Genome Assembly.</title>
        <authorList>
            <person name="Gallardo-Escarate C."/>
        </authorList>
    </citation>
    <scope>NUCLEOTIDE SEQUENCE [LARGE SCALE GENOMIC DNA]</scope>
</reference>
<organism evidence="2 3">
    <name type="scientific">Caligus rogercresseyi</name>
    <name type="common">Sea louse</name>
    <dbReference type="NCBI Taxonomy" id="217165"/>
    <lineage>
        <taxon>Eukaryota</taxon>
        <taxon>Metazoa</taxon>
        <taxon>Ecdysozoa</taxon>
        <taxon>Arthropoda</taxon>
        <taxon>Crustacea</taxon>
        <taxon>Multicrustacea</taxon>
        <taxon>Hexanauplia</taxon>
        <taxon>Copepoda</taxon>
        <taxon>Siphonostomatoida</taxon>
        <taxon>Caligidae</taxon>
        <taxon>Caligus</taxon>
    </lineage>
</organism>
<evidence type="ECO:0000313" key="3">
    <source>
        <dbReference type="Proteomes" id="UP000595437"/>
    </source>
</evidence>
<protein>
    <submittedName>
        <fullName evidence="2">Uncharacterized protein</fullName>
    </submittedName>
</protein>
<name>A0A7T8JT45_CALRO</name>
<dbReference type="EMBL" id="CP045908">
    <property type="protein sequence ID" value="QQP32934.1"/>
    <property type="molecule type" value="Genomic_DNA"/>
</dbReference>
<evidence type="ECO:0000313" key="2">
    <source>
        <dbReference type="EMBL" id="QQP32934.1"/>
    </source>
</evidence>
<feature type="region of interest" description="Disordered" evidence="1">
    <location>
        <begin position="1"/>
        <end position="27"/>
    </location>
</feature>
<dbReference type="AlphaFoldDB" id="A0A7T8JT45"/>
<evidence type="ECO:0000256" key="1">
    <source>
        <dbReference type="SAM" id="MobiDB-lite"/>
    </source>
</evidence>
<keyword evidence="3" id="KW-1185">Reference proteome</keyword>
<dbReference type="Proteomes" id="UP000595437">
    <property type="component" value="Chromosome 19"/>
</dbReference>
<proteinExistence type="predicted"/>
<accession>A0A7T8JT45</accession>